<keyword evidence="7 8" id="KW-0472">Membrane</keyword>
<feature type="transmembrane region" description="Helical" evidence="8">
    <location>
        <begin position="25"/>
        <end position="46"/>
    </location>
</feature>
<dbReference type="KEGG" id="mes:Meso_0135"/>
<dbReference type="eggNOG" id="COG0609">
    <property type="taxonomic scope" value="Bacteria"/>
</dbReference>
<dbReference type="GO" id="GO:0033214">
    <property type="term" value="P:siderophore-iron import into cell"/>
    <property type="evidence" value="ECO:0007669"/>
    <property type="project" value="TreeGrafter"/>
</dbReference>
<keyword evidence="3" id="KW-0813">Transport</keyword>
<evidence type="ECO:0000256" key="7">
    <source>
        <dbReference type="ARBA" id="ARBA00023136"/>
    </source>
</evidence>
<dbReference type="EMBL" id="CP000390">
    <property type="protein sequence ID" value="ABG61540.1"/>
    <property type="molecule type" value="Genomic_DNA"/>
</dbReference>
<organism evidence="9">
    <name type="scientific">Chelativorans sp. (strain BNC1)</name>
    <dbReference type="NCBI Taxonomy" id="266779"/>
    <lineage>
        <taxon>Bacteria</taxon>
        <taxon>Pseudomonadati</taxon>
        <taxon>Pseudomonadota</taxon>
        <taxon>Alphaproteobacteria</taxon>
        <taxon>Hyphomicrobiales</taxon>
        <taxon>Phyllobacteriaceae</taxon>
        <taxon>Chelativorans</taxon>
    </lineage>
</organism>
<protein>
    <submittedName>
        <fullName evidence="9">Transport system permease protein</fullName>
    </submittedName>
</protein>
<comment type="subcellular location">
    <subcellularLocation>
        <location evidence="1">Cell membrane</location>
        <topology evidence="1">Multi-pass membrane protein</topology>
    </subcellularLocation>
</comment>
<feature type="transmembrane region" description="Helical" evidence="8">
    <location>
        <begin position="260"/>
        <end position="287"/>
    </location>
</feature>
<name>Q11M35_CHESB</name>
<evidence type="ECO:0000256" key="5">
    <source>
        <dbReference type="ARBA" id="ARBA00022692"/>
    </source>
</evidence>
<dbReference type="PANTHER" id="PTHR30472:SF24">
    <property type="entry name" value="FERRIC ENTEROBACTIN TRANSPORT SYSTEM PERMEASE PROTEIN FEPG"/>
    <property type="match status" value="1"/>
</dbReference>
<proteinExistence type="inferred from homology"/>
<dbReference type="SUPFAM" id="SSF81345">
    <property type="entry name" value="ABC transporter involved in vitamin B12 uptake, BtuC"/>
    <property type="match status" value="1"/>
</dbReference>
<feature type="transmembrane region" description="Helical" evidence="8">
    <location>
        <begin position="134"/>
        <end position="159"/>
    </location>
</feature>
<dbReference type="GO" id="GO:0022857">
    <property type="term" value="F:transmembrane transporter activity"/>
    <property type="evidence" value="ECO:0007669"/>
    <property type="project" value="InterPro"/>
</dbReference>
<evidence type="ECO:0000256" key="4">
    <source>
        <dbReference type="ARBA" id="ARBA00022475"/>
    </source>
</evidence>
<dbReference type="Gene3D" id="1.10.3470.10">
    <property type="entry name" value="ABC transporter involved in vitamin B12 uptake, BtuC"/>
    <property type="match status" value="1"/>
</dbReference>
<dbReference type="CDD" id="cd06550">
    <property type="entry name" value="TM_ABC_iron-siderophores_like"/>
    <property type="match status" value="1"/>
</dbReference>
<dbReference type="InterPro" id="IPR000522">
    <property type="entry name" value="ABC_transptr_permease_BtuC"/>
</dbReference>
<comment type="similarity">
    <text evidence="2">Belongs to the binding-protein-dependent transport system permease family. FecCD subfamily.</text>
</comment>
<evidence type="ECO:0000256" key="1">
    <source>
        <dbReference type="ARBA" id="ARBA00004651"/>
    </source>
</evidence>
<keyword evidence="5 8" id="KW-0812">Transmembrane</keyword>
<dbReference type="PANTHER" id="PTHR30472">
    <property type="entry name" value="FERRIC ENTEROBACTIN TRANSPORT SYSTEM PERMEASE PROTEIN"/>
    <property type="match status" value="1"/>
</dbReference>
<dbReference type="InterPro" id="IPR037294">
    <property type="entry name" value="ABC_BtuC-like"/>
</dbReference>
<dbReference type="HOGENOM" id="CLU_013016_1_1_5"/>
<feature type="transmembrane region" description="Helical" evidence="8">
    <location>
        <begin position="80"/>
        <end position="97"/>
    </location>
</feature>
<keyword evidence="6 8" id="KW-1133">Transmembrane helix</keyword>
<feature type="transmembrane region" description="Helical" evidence="8">
    <location>
        <begin position="330"/>
        <end position="349"/>
    </location>
</feature>
<feature type="transmembrane region" description="Helical" evidence="8">
    <location>
        <begin position="299"/>
        <end position="324"/>
    </location>
</feature>
<dbReference type="GO" id="GO:0005886">
    <property type="term" value="C:plasma membrane"/>
    <property type="evidence" value="ECO:0007669"/>
    <property type="project" value="UniProtKB-SubCell"/>
</dbReference>
<evidence type="ECO:0000256" key="8">
    <source>
        <dbReference type="SAM" id="Phobius"/>
    </source>
</evidence>
<evidence type="ECO:0000256" key="2">
    <source>
        <dbReference type="ARBA" id="ARBA00007935"/>
    </source>
</evidence>
<dbReference type="AlphaFoldDB" id="Q11M35"/>
<dbReference type="Pfam" id="PF01032">
    <property type="entry name" value="FecCD"/>
    <property type="match status" value="1"/>
</dbReference>
<accession>Q11M35</accession>
<feature type="transmembrane region" description="Helical" evidence="8">
    <location>
        <begin position="109"/>
        <end position="128"/>
    </location>
</feature>
<gene>
    <name evidence="9" type="ordered locus">Meso_0135</name>
</gene>
<evidence type="ECO:0000256" key="6">
    <source>
        <dbReference type="ARBA" id="ARBA00022989"/>
    </source>
</evidence>
<keyword evidence="4" id="KW-1003">Cell membrane</keyword>
<sequence length="356" mass="36527">MMGEAAKLSRSGPALGGIARDRARAVTVLLILLIVTLLVVLASTAFGSTWVPLEKIVAVLTGGGERTERLIVLQLRLPRVLLAALAGGAMAVAGFLLQKVTRNDLASPSVLGVVDGAALGVVIFLALLSDESNALIVSIAWQPLAAVLGACAAVALVFALSGRQASSAVRLLLFGIAAAAAAKSVIMVLLLTGPIYRTTQATRWIAGAVNETNWGEVQMTAELLLPVLLLALLAARRLPPSDLDDVSAQSVGLNLPVFRLAVFALAAALTSVSVAFAGGVSFIGLLAPHIARLLIGRSAVAGMLASALCGAVILMGADLVVRVLFAPTEVPAGAITAVIGAPYFLYLLLRKDRLNG</sequence>
<evidence type="ECO:0000256" key="3">
    <source>
        <dbReference type="ARBA" id="ARBA00022448"/>
    </source>
</evidence>
<feature type="transmembrane region" description="Helical" evidence="8">
    <location>
        <begin position="171"/>
        <end position="196"/>
    </location>
</feature>
<evidence type="ECO:0000313" key="9">
    <source>
        <dbReference type="EMBL" id="ABG61540.1"/>
    </source>
</evidence>
<reference evidence="9" key="1">
    <citation type="submission" date="2006-06" db="EMBL/GenBank/DDBJ databases">
        <title>Complete sequence of chromosome of Chelativorans sp. BNC1.</title>
        <authorList>
            <consortium name="US DOE Joint Genome Institute"/>
            <person name="Copeland A."/>
            <person name="Lucas S."/>
            <person name="Lapidus A."/>
            <person name="Barry K."/>
            <person name="Detter J.C."/>
            <person name="Glavina del Rio T."/>
            <person name="Hammon N."/>
            <person name="Israni S."/>
            <person name="Dalin E."/>
            <person name="Tice H."/>
            <person name="Pitluck S."/>
            <person name="Chertkov O."/>
            <person name="Brettin T."/>
            <person name="Bruce D."/>
            <person name="Han C."/>
            <person name="Tapia R."/>
            <person name="Gilna P."/>
            <person name="Schmutz J."/>
            <person name="Larimer F."/>
            <person name="Land M."/>
            <person name="Hauser L."/>
            <person name="Kyrpides N."/>
            <person name="Mikhailova N."/>
            <person name="Richardson P."/>
        </authorList>
    </citation>
    <scope>NUCLEOTIDE SEQUENCE</scope>
    <source>
        <strain evidence="9">BNC1</strain>
    </source>
</reference>
<dbReference type="STRING" id="266779.Meso_0135"/>